<sequence length="612" mass="63787">MATDRLALPPLARPLLTATAEEMMIMLTGSWRRVRFALISTGTLSCAALNLGCLDPGGLDRDLDVDATESHLTVNAAKPAAGTVKLAGSHQAAIDAAKAAGGIANLGPDTDGDGLSDADEIALGLDPFNADADGDGIPDPIDLDLDNDGIPNAIECHSAALSLANGSFEQPSVPSGTYQLIPKANMPGWQTTAPDQVFEVWGTGFLGVPAAEGRQFAELNANHVSTLYQDINTTPGQVYLYRFYHRGRQGADTLAFSIGAPGASVEIRQVTTGNSAWQLVTGVYTIPAGQTVSRFSFESVSAAGGNPGVGNFLDGISFTPGCTLDTDGDGIPDARDSDSDNDGIPDGVEAGHGLADEDGWVSGPYGANGLADSVETAIDSGIINYTVADTDGNGTYDFQQVNDDVDGDGVPDEEDNCPDVYNPSQIDNDGDGVGNACDLECVTVQRGTFGDVQDSFIKSDSLDFPYGAYPYLLIGPKAGTLATAYVRHDVSFLPLGAEIASATLTVSYSWRATSGAVDVHRTLASWSEATLTWNNAASFDPAVTSQLLVPTGAGTSSTDLTALVQTWVDGVSPNHGVTLTGVDRTELRSSEHLDLASRPKLAVCYYAPDTEM</sequence>
<dbReference type="OrthoDB" id="5493731at2"/>
<dbReference type="InterPro" id="IPR028974">
    <property type="entry name" value="TSP_type-3_rpt"/>
</dbReference>
<evidence type="ECO:0000259" key="6">
    <source>
        <dbReference type="Pfam" id="PF24517"/>
    </source>
</evidence>
<organism evidence="7 8">
    <name type="scientific">Chondromyces crocatus</name>
    <dbReference type="NCBI Taxonomy" id="52"/>
    <lineage>
        <taxon>Bacteria</taxon>
        <taxon>Pseudomonadati</taxon>
        <taxon>Myxococcota</taxon>
        <taxon>Polyangia</taxon>
        <taxon>Polyangiales</taxon>
        <taxon>Polyangiaceae</taxon>
        <taxon>Chondromyces</taxon>
    </lineage>
</organism>
<proteinExistence type="predicted"/>
<dbReference type="EMBL" id="CP012159">
    <property type="protein sequence ID" value="AKT39590.1"/>
    <property type="molecule type" value="Genomic_DNA"/>
</dbReference>
<dbReference type="NCBIfam" id="NF033679">
    <property type="entry name" value="DNRLRE_dom"/>
    <property type="match status" value="1"/>
</dbReference>
<dbReference type="GO" id="GO:0005509">
    <property type="term" value="F:calcium ion binding"/>
    <property type="evidence" value="ECO:0007669"/>
    <property type="project" value="InterPro"/>
</dbReference>
<dbReference type="GO" id="GO:0007155">
    <property type="term" value="P:cell adhesion"/>
    <property type="evidence" value="ECO:0007669"/>
    <property type="project" value="InterPro"/>
</dbReference>
<keyword evidence="2" id="KW-0964">Secreted</keyword>
<name>A0A0K1EFF4_CHOCO</name>
<reference evidence="7 8" key="1">
    <citation type="submission" date="2015-07" db="EMBL/GenBank/DDBJ databases">
        <title>Genome analysis of myxobacterium Chondromyces crocatus Cm c5 reveals a high potential for natural compound synthesis and the genetic basis for the loss of fruiting body formation.</title>
        <authorList>
            <person name="Zaburannyi N."/>
            <person name="Bunk B."/>
            <person name="Maier J."/>
            <person name="Overmann J."/>
            <person name="Mueller R."/>
        </authorList>
    </citation>
    <scope>NUCLEOTIDE SEQUENCE [LARGE SCALE GENOMIC DNA]</scope>
    <source>
        <strain evidence="7 8">Cm c5</strain>
    </source>
</reference>
<dbReference type="RefSeq" id="WP_050431649.1">
    <property type="nucleotide sequence ID" value="NZ_CP012159.1"/>
</dbReference>
<dbReference type="Pfam" id="PF18884">
    <property type="entry name" value="TSP3_bac"/>
    <property type="match status" value="2"/>
</dbReference>
<evidence type="ECO:0000256" key="1">
    <source>
        <dbReference type="ARBA" id="ARBA00004613"/>
    </source>
</evidence>
<dbReference type="Pfam" id="PF02412">
    <property type="entry name" value="TSP_3"/>
    <property type="match status" value="1"/>
</dbReference>
<protein>
    <recommendedName>
        <fullName evidence="6">Carbohydrate-binding module family 96 domain-containing protein</fullName>
    </recommendedName>
</protein>
<gene>
    <name evidence="7" type="ORF">CMC5_037390</name>
</gene>
<evidence type="ECO:0000256" key="4">
    <source>
        <dbReference type="ARBA" id="ARBA00022837"/>
    </source>
</evidence>
<accession>A0A0K1EFF4</accession>
<keyword evidence="3" id="KW-0732">Signal</keyword>
<dbReference type="PANTHER" id="PTHR10199">
    <property type="entry name" value="THROMBOSPONDIN"/>
    <property type="match status" value="1"/>
</dbReference>
<dbReference type="KEGG" id="ccro:CMC5_037390"/>
<dbReference type="SUPFAM" id="SSF103647">
    <property type="entry name" value="TSP type-3 repeat"/>
    <property type="match status" value="3"/>
</dbReference>
<keyword evidence="4" id="KW-0106">Calcium</keyword>
<dbReference type="STRING" id="52.CMC5_037390"/>
<evidence type="ECO:0000313" key="8">
    <source>
        <dbReference type="Proteomes" id="UP000067626"/>
    </source>
</evidence>
<feature type="domain" description="Carbohydrate-binding module family 96" evidence="6">
    <location>
        <begin position="451"/>
        <end position="586"/>
    </location>
</feature>
<dbReference type="AlphaFoldDB" id="A0A0K1EFF4"/>
<evidence type="ECO:0000256" key="3">
    <source>
        <dbReference type="ARBA" id="ARBA00022729"/>
    </source>
</evidence>
<dbReference type="Gene3D" id="4.10.1080.10">
    <property type="entry name" value="TSP type-3 repeat"/>
    <property type="match status" value="2"/>
</dbReference>
<dbReference type="PANTHER" id="PTHR10199:SF119">
    <property type="entry name" value="RE20510P"/>
    <property type="match status" value="1"/>
</dbReference>
<dbReference type="InterPro" id="IPR059100">
    <property type="entry name" value="TSP3_bac"/>
</dbReference>
<dbReference type="Pfam" id="PF24517">
    <property type="entry name" value="CBM96"/>
    <property type="match status" value="1"/>
</dbReference>
<dbReference type="Gene3D" id="2.60.120.260">
    <property type="entry name" value="Galactose-binding domain-like"/>
    <property type="match status" value="1"/>
</dbReference>
<comment type="subcellular location">
    <subcellularLocation>
        <location evidence="1">Secreted</location>
    </subcellularLocation>
</comment>
<feature type="region of interest" description="Disordered" evidence="5">
    <location>
        <begin position="325"/>
        <end position="359"/>
    </location>
</feature>
<keyword evidence="8" id="KW-1185">Reference proteome</keyword>
<dbReference type="Proteomes" id="UP000067626">
    <property type="component" value="Chromosome"/>
</dbReference>
<evidence type="ECO:0000256" key="2">
    <source>
        <dbReference type="ARBA" id="ARBA00022525"/>
    </source>
</evidence>
<dbReference type="PATRIC" id="fig|52.7.peg.4114"/>
<evidence type="ECO:0000256" key="5">
    <source>
        <dbReference type="SAM" id="MobiDB-lite"/>
    </source>
</evidence>
<evidence type="ECO:0000313" key="7">
    <source>
        <dbReference type="EMBL" id="AKT39590.1"/>
    </source>
</evidence>
<dbReference type="InterPro" id="IPR055372">
    <property type="entry name" value="CBM96"/>
</dbReference>
<dbReference type="GO" id="GO:0005576">
    <property type="term" value="C:extracellular region"/>
    <property type="evidence" value="ECO:0007669"/>
    <property type="project" value="UniProtKB-SubCell"/>
</dbReference>
<dbReference type="InterPro" id="IPR003367">
    <property type="entry name" value="Thrombospondin_3-like_rpt"/>
</dbReference>